<dbReference type="CDD" id="cd09631">
    <property type="entry name" value="DOMON_DOH"/>
    <property type="match status" value="1"/>
</dbReference>
<dbReference type="OrthoDB" id="129121at2759"/>
<evidence type="ECO:0000256" key="13">
    <source>
        <dbReference type="SAM" id="MobiDB-lite"/>
    </source>
</evidence>
<evidence type="ECO:0000256" key="11">
    <source>
        <dbReference type="ARBA" id="ARBA00023157"/>
    </source>
</evidence>
<dbReference type="InterPro" id="IPR000323">
    <property type="entry name" value="Cu2_ascorb_mOase_N"/>
</dbReference>
<feature type="domain" description="DOMON" evidence="15">
    <location>
        <begin position="34"/>
        <end position="151"/>
    </location>
</feature>
<evidence type="ECO:0000313" key="17">
    <source>
        <dbReference type="Proteomes" id="UP000192578"/>
    </source>
</evidence>
<dbReference type="FunFam" id="2.60.120.310:FF:000004">
    <property type="entry name" value="DBH-like monooxygenase protein 1"/>
    <property type="match status" value="1"/>
</dbReference>
<dbReference type="Proteomes" id="UP000192578">
    <property type="component" value="Unassembled WGS sequence"/>
</dbReference>
<dbReference type="InterPro" id="IPR024548">
    <property type="entry name" value="Cu2_monoox_C"/>
</dbReference>
<dbReference type="Gene3D" id="2.60.120.310">
    <property type="entry name" value="Copper type II, ascorbate-dependent monooxygenase, N-terminal domain"/>
    <property type="match status" value="1"/>
</dbReference>
<evidence type="ECO:0000256" key="8">
    <source>
        <dbReference type="ARBA" id="ARBA00023008"/>
    </source>
</evidence>
<comment type="similarity">
    <text evidence="3">Belongs to the copper type II ascorbate-dependent monooxygenase family.</text>
</comment>
<reference evidence="17" key="1">
    <citation type="submission" date="2017-01" db="EMBL/GenBank/DDBJ databases">
        <title>Comparative genomics of anhydrobiosis in the tardigrade Hypsibius dujardini.</title>
        <authorList>
            <person name="Yoshida Y."/>
            <person name="Koutsovoulos G."/>
            <person name="Laetsch D."/>
            <person name="Stevens L."/>
            <person name="Kumar S."/>
            <person name="Horikawa D."/>
            <person name="Ishino K."/>
            <person name="Komine S."/>
            <person name="Tomita M."/>
            <person name="Blaxter M."/>
            <person name="Arakawa K."/>
        </authorList>
    </citation>
    <scope>NUCLEOTIDE SEQUENCE [LARGE SCALE GENOMIC DNA]</scope>
    <source>
        <strain evidence="17">Z151</strain>
    </source>
</reference>
<dbReference type="AlphaFoldDB" id="A0A1W0WBR1"/>
<dbReference type="InterPro" id="IPR005018">
    <property type="entry name" value="DOMON_domain"/>
</dbReference>
<keyword evidence="11" id="KW-1015">Disulfide bond</keyword>
<dbReference type="InterPro" id="IPR028460">
    <property type="entry name" value="Tbh/DBH"/>
</dbReference>
<dbReference type="PROSITE" id="PS50836">
    <property type="entry name" value="DOMON"/>
    <property type="match status" value="1"/>
</dbReference>
<dbReference type="GO" id="GO:0042420">
    <property type="term" value="P:dopamine catabolic process"/>
    <property type="evidence" value="ECO:0007669"/>
    <property type="project" value="TreeGrafter"/>
</dbReference>
<accession>A0A1W0WBR1</accession>
<dbReference type="Pfam" id="PF03712">
    <property type="entry name" value="Cu2_monoox_C"/>
    <property type="match status" value="1"/>
</dbReference>
<keyword evidence="17" id="KW-1185">Reference proteome</keyword>
<keyword evidence="6" id="KW-1133">Transmembrane helix</keyword>
<evidence type="ECO:0000256" key="3">
    <source>
        <dbReference type="ARBA" id="ARBA00010676"/>
    </source>
</evidence>
<dbReference type="InterPro" id="IPR045266">
    <property type="entry name" value="DOH_DOMON"/>
</dbReference>
<evidence type="ECO:0000256" key="9">
    <source>
        <dbReference type="ARBA" id="ARBA00023033"/>
    </source>
</evidence>
<feature type="signal peptide" evidence="14">
    <location>
        <begin position="1"/>
        <end position="20"/>
    </location>
</feature>
<protein>
    <submittedName>
        <fullName evidence="16">Dopamine beta-hydroxylase</fullName>
    </submittedName>
</protein>
<keyword evidence="10" id="KW-0472">Membrane</keyword>
<gene>
    <name evidence="16" type="ORF">BV898_13064</name>
</gene>
<dbReference type="Pfam" id="PF01082">
    <property type="entry name" value="Cu2_monooxygen"/>
    <property type="match status" value="1"/>
</dbReference>
<keyword evidence="14" id="KW-0732">Signal</keyword>
<dbReference type="PANTHER" id="PTHR10157:SF29">
    <property type="entry name" value="DOPAMINE BETA-HYDROXYLASE"/>
    <property type="match status" value="1"/>
</dbReference>
<dbReference type="PANTHER" id="PTHR10157">
    <property type="entry name" value="DOPAMINE BETA HYDROXYLASE RELATED"/>
    <property type="match status" value="1"/>
</dbReference>
<dbReference type="GO" id="GO:0004500">
    <property type="term" value="F:dopamine beta-monooxygenase activity"/>
    <property type="evidence" value="ECO:0007669"/>
    <property type="project" value="InterPro"/>
</dbReference>
<dbReference type="PRINTS" id="PR00767">
    <property type="entry name" value="DBMONOXGNASE"/>
</dbReference>
<name>A0A1W0WBR1_HYPEX</name>
<keyword evidence="8" id="KW-0186">Copper</keyword>
<dbReference type="GO" id="GO:0005615">
    <property type="term" value="C:extracellular space"/>
    <property type="evidence" value="ECO:0007669"/>
    <property type="project" value="TreeGrafter"/>
</dbReference>
<dbReference type="InterPro" id="IPR000945">
    <property type="entry name" value="DBH-like"/>
</dbReference>
<comment type="subcellular location">
    <subcellularLocation>
        <location evidence="2">Membrane</location>
        <topology evidence="2">Single-pass membrane protein</topology>
    </subcellularLocation>
</comment>
<comment type="caution">
    <text evidence="16">The sequence shown here is derived from an EMBL/GenBank/DDBJ whole genome shotgun (WGS) entry which is preliminary data.</text>
</comment>
<evidence type="ECO:0000256" key="6">
    <source>
        <dbReference type="ARBA" id="ARBA00022989"/>
    </source>
</evidence>
<dbReference type="Gene3D" id="2.60.120.230">
    <property type="match status" value="1"/>
</dbReference>
<dbReference type="Pfam" id="PF03351">
    <property type="entry name" value="DOMON"/>
    <property type="match status" value="1"/>
</dbReference>
<evidence type="ECO:0000256" key="10">
    <source>
        <dbReference type="ARBA" id="ARBA00023136"/>
    </source>
</evidence>
<dbReference type="EMBL" id="MTYJ01000139">
    <property type="protein sequence ID" value="OQV12655.1"/>
    <property type="molecule type" value="Genomic_DNA"/>
</dbReference>
<evidence type="ECO:0000259" key="15">
    <source>
        <dbReference type="PROSITE" id="PS50836"/>
    </source>
</evidence>
<evidence type="ECO:0000256" key="5">
    <source>
        <dbReference type="ARBA" id="ARBA00022723"/>
    </source>
</evidence>
<proteinExistence type="inferred from homology"/>
<dbReference type="SUPFAM" id="SSF49742">
    <property type="entry name" value="PHM/PNGase F"/>
    <property type="match status" value="2"/>
</dbReference>
<keyword evidence="7" id="KW-0560">Oxidoreductase</keyword>
<evidence type="ECO:0000256" key="14">
    <source>
        <dbReference type="SAM" id="SignalP"/>
    </source>
</evidence>
<dbReference type="PROSITE" id="PS51257">
    <property type="entry name" value="PROKAR_LIPOPROTEIN"/>
    <property type="match status" value="1"/>
</dbReference>
<evidence type="ECO:0000256" key="7">
    <source>
        <dbReference type="ARBA" id="ARBA00023002"/>
    </source>
</evidence>
<dbReference type="GO" id="GO:0042421">
    <property type="term" value="P:norepinephrine biosynthetic process"/>
    <property type="evidence" value="ECO:0007669"/>
    <property type="project" value="TreeGrafter"/>
</dbReference>
<evidence type="ECO:0000313" key="16">
    <source>
        <dbReference type="EMBL" id="OQV12655.1"/>
    </source>
</evidence>
<dbReference type="InterPro" id="IPR014784">
    <property type="entry name" value="Cu2_ascorb_mOase-like_C"/>
</dbReference>
<dbReference type="InterPro" id="IPR036939">
    <property type="entry name" value="Cu2_ascorb_mOase_N_sf"/>
</dbReference>
<dbReference type="GO" id="GO:0006589">
    <property type="term" value="P:octopamine biosynthetic process"/>
    <property type="evidence" value="ECO:0007669"/>
    <property type="project" value="TreeGrafter"/>
</dbReference>
<evidence type="ECO:0000256" key="2">
    <source>
        <dbReference type="ARBA" id="ARBA00004167"/>
    </source>
</evidence>
<sequence>MAFKKILFIFIILISSCVDCLKVRPFHVDVEKRQRLTLSWDYDPDNVYFEVRAKVSPRAWLAVGFSDYGEYSNGDFCVFWTDSWGRRHFTDVYSDAMGAQLHVDQQQDCELTSVNQTASETVIQFSRKRSTCDERDYQLEEGTTHTLFVVGPGPLSGVEGQSLDGKNLYKNMVRLSLFPPHSGLEEPDVTQQRHVKTMEVLSEKVKVPARETTYWCVIRKLPDLEEKNHIIQYEAAIQEGNEDLVHHIEVFHCLAPAGVRLYKWEGDCDADGAPEQINHCKRVIGAWAMGSPPLTYPEEAGYPLGGKDFSPYIRIEMHYNNPAVTAGRVDSSGIRFYYTTQLRRYDAGCLELGLEYSPKMAIPPRMAKFELSGHCTAGCTSVGFPPRGIMVFASQLHTHLTGARVWTRHFRNGIELPELDRDNHYSTMYQEIRKLKRRVNILPGDELLTTCEFRTLDRKNATLGGYAISDEMCVNYIHYYPRTNLEVCKSSIDTDSLMTYFEAMHTTDLDETAPDKSVIDNYHSIRWTPITAAILRSLYQESPLSMQCNMSSGARFPGNWNNNPQVLITKPLPPKRDPCMLQGDDPEQ</sequence>
<keyword evidence="12" id="KW-0325">Glycoprotein</keyword>
<evidence type="ECO:0000256" key="1">
    <source>
        <dbReference type="ARBA" id="ARBA00001973"/>
    </source>
</evidence>
<organism evidence="16 17">
    <name type="scientific">Hypsibius exemplaris</name>
    <name type="common">Freshwater tardigrade</name>
    <dbReference type="NCBI Taxonomy" id="2072580"/>
    <lineage>
        <taxon>Eukaryota</taxon>
        <taxon>Metazoa</taxon>
        <taxon>Ecdysozoa</taxon>
        <taxon>Tardigrada</taxon>
        <taxon>Eutardigrada</taxon>
        <taxon>Parachela</taxon>
        <taxon>Hypsibioidea</taxon>
        <taxon>Hypsibiidae</taxon>
        <taxon>Hypsibius</taxon>
    </lineage>
</organism>
<keyword evidence="5" id="KW-0479">Metal-binding</keyword>
<dbReference type="GO" id="GO:0030667">
    <property type="term" value="C:secretory granule membrane"/>
    <property type="evidence" value="ECO:0007669"/>
    <property type="project" value="TreeGrafter"/>
</dbReference>
<dbReference type="GO" id="GO:0005507">
    <property type="term" value="F:copper ion binding"/>
    <property type="evidence" value="ECO:0007669"/>
    <property type="project" value="InterPro"/>
</dbReference>
<dbReference type="InterPro" id="IPR008977">
    <property type="entry name" value="PHM/PNGase_F_dom_sf"/>
</dbReference>
<dbReference type="FunFam" id="2.60.120.230:FF:000001">
    <property type="entry name" value="Monooxygenase, DBH-like 1"/>
    <property type="match status" value="1"/>
</dbReference>
<evidence type="ECO:0000256" key="12">
    <source>
        <dbReference type="ARBA" id="ARBA00023180"/>
    </source>
</evidence>
<feature type="region of interest" description="Disordered" evidence="13">
    <location>
        <begin position="566"/>
        <end position="588"/>
    </location>
</feature>
<comment type="cofactor">
    <cofactor evidence="1">
        <name>Cu(2+)</name>
        <dbReference type="ChEBI" id="CHEBI:29036"/>
    </cofactor>
</comment>
<dbReference type="SMART" id="SM00664">
    <property type="entry name" value="DoH"/>
    <property type="match status" value="1"/>
</dbReference>
<keyword evidence="9" id="KW-0503">Monooxygenase</keyword>
<feature type="chain" id="PRO_5012822650" evidence="14">
    <location>
        <begin position="21"/>
        <end position="588"/>
    </location>
</feature>
<evidence type="ECO:0000256" key="4">
    <source>
        <dbReference type="ARBA" id="ARBA00022692"/>
    </source>
</evidence>
<keyword evidence="4" id="KW-0812">Transmembrane</keyword>